<name>A0A0G2Y7L8_9VIRU</name>
<dbReference type="InterPro" id="IPR050767">
    <property type="entry name" value="Sel1_AlgK"/>
</dbReference>
<dbReference type="SUPFAM" id="SSF81901">
    <property type="entry name" value="HCP-like"/>
    <property type="match status" value="1"/>
</dbReference>
<accession>A0A0G2Y7L8</accession>
<dbReference type="Pfam" id="PF08238">
    <property type="entry name" value="Sel1"/>
    <property type="match status" value="6"/>
</dbReference>
<protein>
    <submittedName>
        <fullName evidence="1">Sel1-like repeat-containing protein</fullName>
    </submittedName>
</protein>
<dbReference type="InterPro" id="IPR011990">
    <property type="entry name" value="TPR-like_helical_dom_sf"/>
</dbReference>
<dbReference type="Gene3D" id="1.25.40.10">
    <property type="entry name" value="Tetratricopeptide repeat domain"/>
    <property type="match status" value="1"/>
</dbReference>
<keyword evidence="2" id="KW-1185">Reference proteome</keyword>
<dbReference type="SMART" id="SM00671">
    <property type="entry name" value="SEL1"/>
    <property type="match status" value="6"/>
</dbReference>
<evidence type="ECO:0000313" key="1">
    <source>
        <dbReference type="EMBL" id="AKI80544.1"/>
    </source>
</evidence>
<organism evidence="1 2">
    <name type="scientific">Acanthamoeba polyphaga mimivirus Kroon</name>
    <dbReference type="NCBI Taxonomy" id="3069720"/>
    <lineage>
        <taxon>Viruses</taxon>
        <taxon>Varidnaviria</taxon>
        <taxon>Bamfordvirae</taxon>
        <taxon>Nucleocytoviricota</taxon>
        <taxon>Megaviricetes</taxon>
        <taxon>Imitervirales</taxon>
        <taxon>Mimiviridae</taxon>
        <taxon>Megamimivirinae</taxon>
        <taxon>Mimivirus</taxon>
        <taxon>Mimivirus lagoaense</taxon>
    </lineage>
</organism>
<evidence type="ECO:0000313" key="2">
    <source>
        <dbReference type="Proteomes" id="UP000240461"/>
    </source>
</evidence>
<dbReference type="EMBL" id="KM982402">
    <property type="protein sequence ID" value="AKI80544.1"/>
    <property type="molecule type" value="Genomic_DNA"/>
</dbReference>
<sequence>MENFCDKCNNIILSNEYHVCQTNSITKNFIACDSVTIDYNGLTMKQLCKLANNGNTQVQKIIMDKIQFFVYNSVPYRYIDFKKWKHFMNNIPHNQNYTMNYLFWVVYNCMDIDNSIITYIKNLAKTDNTHAQVNYGIINENGIGVKKNIKKAVKWYTLSSDKGNLFGLLLLGSLYQKGYGVCRNSNTAFCLYEKAAKQGYPVAKRLLAFMYRTGSGIIKNIDKSHELYREAANQGYPLAQHALGLQYKYGHGCIKNHKEAEMWLIKSYNNGYLSTTYSLARLYIETKSPLQNYSRAFELMQEAASENDLSAKKYLAKMYKNGIGVDKNICKVIYWYYKAGNSTKITEVLEINNFAIINTLDHNSFINLDEIENEILFDIQLCILKHKYDDKCDHNLQLYQQLEKIVFECIKLRDTLDKSSALTTCLKPITKEYRDELSKFTIDTDVFVKLYYFNKQSYMTFGKADVKLSDDIIFFLSKKPYINIINQLICFNKTNIDTVKEIKSINSKLQKYANLFVQYIEDTVNIRNTMFQIKFSFIFR</sequence>
<dbReference type="KEGG" id="vg:80514342"/>
<dbReference type="PANTHER" id="PTHR11102">
    <property type="entry name" value="SEL-1-LIKE PROTEIN"/>
    <property type="match status" value="1"/>
</dbReference>
<dbReference type="Proteomes" id="UP000240461">
    <property type="component" value="Segment"/>
</dbReference>
<dbReference type="PANTHER" id="PTHR11102:SF160">
    <property type="entry name" value="ERAD-ASSOCIATED E3 UBIQUITIN-PROTEIN LIGASE COMPONENT HRD3"/>
    <property type="match status" value="1"/>
</dbReference>
<proteinExistence type="predicted"/>
<dbReference type="InterPro" id="IPR006597">
    <property type="entry name" value="Sel1-like"/>
</dbReference>
<dbReference type="GO" id="GO:0036503">
    <property type="term" value="P:ERAD pathway"/>
    <property type="evidence" value="ECO:0007669"/>
    <property type="project" value="TreeGrafter"/>
</dbReference>
<reference evidence="1 2" key="1">
    <citation type="submission" date="2014-10" db="EMBL/GenBank/DDBJ databases">
        <title>Pan-genome analysis of Brazilian lineage A amoebal mimiviruses.</title>
        <authorList>
            <person name="Assis F.L."/>
            <person name="Abrahao J.S."/>
            <person name="Kroon E.G."/>
            <person name="Dornas F.P."/>
            <person name="Andrade K.R."/>
            <person name="Borato P.V.M."/>
            <person name="Pilotto M.R."/>
            <person name="Benamar S."/>
            <person name="LaScola B."/>
            <person name="Colson P."/>
        </authorList>
    </citation>
    <scope>NUCLEOTIDE SEQUENCE [LARGE SCALE GENOMIC DNA]</scope>
    <source>
        <strain evidence="1 2">Kroon</strain>
    </source>
</reference>